<reference evidence="3" key="1">
    <citation type="submission" date="2023-10" db="EMBL/GenBank/DDBJ databases">
        <authorList>
            <person name="Domelevo Entfellner J.-B."/>
        </authorList>
    </citation>
    <scope>NUCLEOTIDE SEQUENCE</scope>
</reference>
<dbReference type="InterPro" id="IPR023213">
    <property type="entry name" value="CAT-like_dom_sf"/>
</dbReference>
<evidence type="ECO:0000256" key="1">
    <source>
        <dbReference type="ARBA" id="ARBA00022679"/>
    </source>
</evidence>
<dbReference type="Gene3D" id="3.30.559.10">
    <property type="entry name" value="Chloramphenicol acetyltransferase-like domain"/>
    <property type="match status" value="2"/>
</dbReference>
<dbReference type="Pfam" id="PF02458">
    <property type="entry name" value="Transferase"/>
    <property type="match status" value="1"/>
</dbReference>
<dbReference type="PANTHER" id="PTHR31625">
    <property type="match status" value="1"/>
</dbReference>
<dbReference type="Proteomes" id="UP001189624">
    <property type="component" value="Chromosome 4"/>
</dbReference>
<name>A0AA86S841_9FABA</name>
<dbReference type="EMBL" id="OY731401">
    <property type="protein sequence ID" value="CAJ1947120.1"/>
    <property type="molecule type" value="Genomic_DNA"/>
</dbReference>
<proteinExistence type="predicted"/>
<keyword evidence="4" id="KW-1185">Reference proteome</keyword>
<protein>
    <submittedName>
        <fullName evidence="3">Uncharacterized protein</fullName>
    </submittedName>
</protein>
<dbReference type="AlphaFoldDB" id="A0AA86S841"/>
<evidence type="ECO:0000313" key="3">
    <source>
        <dbReference type="EMBL" id="CAJ1947120.1"/>
    </source>
</evidence>
<dbReference type="GO" id="GO:0016747">
    <property type="term" value="F:acyltransferase activity, transferring groups other than amino-acyl groups"/>
    <property type="evidence" value="ECO:0007669"/>
    <property type="project" value="UniProtKB-ARBA"/>
</dbReference>
<dbReference type="SUPFAM" id="SSF52777">
    <property type="entry name" value="CoA-dependent acyltransferases"/>
    <property type="match status" value="1"/>
</dbReference>
<evidence type="ECO:0000256" key="2">
    <source>
        <dbReference type="ARBA" id="ARBA00023315"/>
    </source>
</evidence>
<sequence>MAQESPTLKLHQLLLISPPQDTSPTSLSFTFFDVLWLRFRPVERLFFYELPNSTISFFDTILPNLKHSLSLTLQHFLPLAGTITWPLHSPLPSITYTPGNSITFTIAESNADFTTISESNHRHHLIPHLSISHDQASVLALQLTLFPNQGFCIGITSHHAALDGKSSTLFIKSWAHLCSHLKDSHSPPPQQQLPKHLTPSFDRSTIKDPSGIGEVYANSWLSFGGETNNRSLQVLESLSETETDLVKGVFVLTADNIKKLKNLVQSKVVEKNKVRVTSFSVTCGYVVWCAVRVGEGEGEGERVVFVFTVDCRSRLEDPVEGTYFGNCVVPRLVEVKREEVLGDEGFVKCVEGISEELKEVEGGVLSGVKEWFLKIQSVMGERLFSVAGSPRFEVYGVDFGWGRPRRVDVPSVDKTGAFSLSESRDDGGGIEIGLALNKDRMEKFKTFFYQGI</sequence>
<evidence type="ECO:0000313" key="4">
    <source>
        <dbReference type="Proteomes" id="UP001189624"/>
    </source>
</evidence>
<gene>
    <name evidence="3" type="ORF">AYBTSS11_LOCUS12495</name>
</gene>
<accession>A0AA86S841</accession>
<keyword evidence="1" id="KW-0808">Transferase</keyword>
<dbReference type="InterPro" id="IPR051504">
    <property type="entry name" value="Plant_metabolite_acyltrans"/>
</dbReference>
<organism evidence="3 4">
    <name type="scientific">Sphenostylis stenocarpa</name>
    <dbReference type="NCBI Taxonomy" id="92480"/>
    <lineage>
        <taxon>Eukaryota</taxon>
        <taxon>Viridiplantae</taxon>
        <taxon>Streptophyta</taxon>
        <taxon>Embryophyta</taxon>
        <taxon>Tracheophyta</taxon>
        <taxon>Spermatophyta</taxon>
        <taxon>Magnoliopsida</taxon>
        <taxon>eudicotyledons</taxon>
        <taxon>Gunneridae</taxon>
        <taxon>Pentapetalae</taxon>
        <taxon>rosids</taxon>
        <taxon>fabids</taxon>
        <taxon>Fabales</taxon>
        <taxon>Fabaceae</taxon>
        <taxon>Papilionoideae</taxon>
        <taxon>50 kb inversion clade</taxon>
        <taxon>NPAAA clade</taxon>
        <taxon>indigoferoid/millettioid clade</taxon>
        <taxon>Phaseoleae</taxon>
        <taxon>Sphenostylis</taxon>
    </lineage>
</organism>
<dbReference type="Gramene" id="rna-AYBTSS11_LOCUS12495">
    <property type="protein sequence ID" value="CAJ1947120.1"/>
    <property type="gene ID" value="gene-AYBTSS11_LOCUS12495"/>
</dbReference>
<keyword evidence="2" id="KW-0012">Acyltransferase</keyword>